<comment type="caution">
    <text evidence="2">The sequence shown here is derived from an EMBL/GenBank/DDBJ whole genome shotgun (WGS) entry which is preliminary data.</text>
</comment>
<evidence type="ECO:0000259" key="1">
    <source>
        <dbReference type="PROSITE" id="PS50994"/>
    </source>
</evidence>
<evidence type="ECO:0000313" key="2">
    <source>
        <dbReference type="EMBL" id="TXG57834.1"/>
    </source>
</evidence>
<dbReference type="Gene3D" id="3.30.420.10">
    <property type="entry name" value="Ribonuclease H-like superfamily/Ribonuclease H"/>
    <property type="match status" value="1"/>
</dbReference>
<protein>
    <recommendedName>
        <fullName evidence="1">Integrase catalytic domain-containing protein</fullName>
    </recommendedName>
</protein>
<dbReference type="EMBL" id="VAHF01000007">
    <property type="protein sequence ID" value="TXG57834.1"/>
    <property type="molecule type" value="Genomic_DNA"/>
</dbReference>
<name>A0A5C7HLS0_9ROSI</name>
<feature type="domain" description="Integrase catalytic" evidence="1">
    <location>
        <begin position="1"/>
        <end position="101"/>
    </location>
</feature>
<dbReference type="InterPro" id="IPR036397">
    <property type="entry name" value="RNaseH_sf"/>
</dbReference>
<dbReference type="SUPFAM" id="SSF53098">
    <property type="entry name" value="Ribonuclease H-like"/>
    <property type="match status" value="1"/>
</dbReference>
<dbReference type="PANTHER" id="PTHR42648:SF18">
    <property type="entry name" value="RETROTRANSPOSON, UNCLASSIFIED-LIKE PROTEIN"/>
    <property type="match status" value="1"/>
</dbReference>
<keyword evidence="3" id="KW-1185">Reference proteome</keyword>
<evidence type="ECO:0000313" key="3">
    <source>
        <dbReference type="Proteomes" id="UP000323000"/>
    </source>
</evidence>
<accession>A0A5C7HLS0</accession>
<dbReference type="PANTHER" id="PTHR42648">
    <property type="entry name" value="TRANSPOSASE, PUTATIVE-RELATED"/>
    <property type="match status" value="1"/>
</dbReference>
<reference evidence="3" key="1">
    <citation type="journal article" date="2019" name="Gigascience">
        <title>De novo genome assembly of the endangered Acer yangbiense, a plant species with extremely small populations endemic to Yunnan Province, China.</title>
        <authorList>
            <person name="Yang J."/>
            <person name="Wariss H.M."/>
            <person name="Tao L."/>
            <person name="Zhang R."/>
            <person name="Yun Q."/>
            <person name="Hollingsworth P."/>
            <person name="Dao Z."/>
            <person name="Luo G."/>
            <person name="Guo H."/>
            <person name="Ma Y."/>
            <person name="Sun W."/>
        </authorList>
    </citation>
    <scope>NUCLEOTIDE SEQUENCE [LARGE SCALE GENOMIC DNA]</scope>
    <source>
        <strain evidence="3">cv. Malutang</strain>
    </source>
</reference>
<dbReference type="AlphaFoldDB" id="A0A5C7HLS0"/>
<dbReference type="InterPro" id="IPR039537">
    <property type="entry name" value="Retrotran_Ty1/copia-like"/>
</dbReference>
<dbReference type="InterPro" id="IPR001584">
    <property type="entry name" value="Integrase_cat-core"/>
</dbReference>
<proteinExistence type="predicted"/>
<dbReference type="OrthoDB" id="6776856at2759"/>
<dbReference type="PROSITE" id="PS50994">
    <property type="entry name" value="INTEGRASE"/>
    <property type="match status" value="1"/>
</dbReference>
<dbReference type="InterPro" id="IPR012337">
    <property type="entry name" value="RNaseH-like_sf"/>
</dbReference>
<dbReference type="Proteomes" id="UP000323000">
    <property type="component" value="Chromosome 7"/>
</dbReference>
<gene>
    <name evidence="2" type="ORF">EZV62_015663</name>
</gene>
<dbReference type="GO" id="GO:0003676">
    <property type="term" value="F:nucleic acid binding"/>
    <property type="evidence" value="ECO:0007669"/>
    <property type="project" value="InterPro"/>
</dbReference>
<dbReference type="GO" id="GO:0015074">
    <property type="term" value="P:DNA integration"/>
    <property type="evidence" value="ECO:0007669"/>
    <property type="project" value="InterPro"/>
</dbReference>
<sequence>MVKGLPQLKAPSKIGVESLHLSNSTFFCKANGISRQLTTAYTPQQNEVAECKSRTIMNMVRSMLSEKQVPKNFWLEAVNWTTHVLNKSPTLAVKDMIPEEA</sequence>
<organism evidence="2 3">
    <name type="scientific">Acer yangbiense</name>
    <dbReference type="NCBI Taxonomy" id="1000413"/>
    <lineage>
        <taxon>Eukaryota</taxon>
        <taxon>Viridiplantae</taxon>
        <taxon>Streptophyta</taxon>
        <taxon>Embryophyta</taxon>
        <taxon>Tracheophyta</taxon>
        <taxon>Spermatophyta</taxon>
        <taxon>Magnoliopsida</taxon>
        <taxon>eudicotyledons</taxon>
        <taxon>Gunneridae</taxon>
        <taxon>Pentapetalae</taxon>
        <taxon>rosids</taxon>
        <taxon>malvids</taxon>
        <taxon>Sapindales</taxon>
        <taxon>Sapindaceae</taxon>
        <taxon>Hippocastanoideae</taxon>
        <taxon>Acereae</taxon>
        <taxon>Acer</taxon>
    </lineage>
</organism>